<sequence length="104" mass="11681">MGQGHKAGDNILLCLGSVYRDETAFDEASRSIPGRKNAQRYLDPDAGIHQCIGQILERFQAENLVITWSRRVITSLHGDAKWSKRSLTMRKLDALPMQINEITG</sequence>
<organism evidence="1 2">
    <name type="scientific">Raoultella ornithinolytica</name>
    <name type="common">Klebsiella ornithinolytica</name>
    <dbReference type="NCBI Taxonomy" id="54291"/>
    <lineage>
        <taxon>Bacteria</taxon>
        <taxon>Pseudomonadati</taxon>
        <taxon>Pseudomonadota</taxon>
        <taxon>Gammaproteobacteria</taxon>
        <taxon>Enterobacterales</taxon>
        <taxon>Enterobacteriaceae</taxon>
        <taxon>Klebsiella/Raoultella group</taxon>
        <taxon>Raoultella</taxon>
    </lineage>
</organism>
<dbReference type="SUPFAM" id="SSF48264">
    <property type="entry name" value="Cytochrome P450"/>
    <property type="match status" value="1"/>
</dbReference>
<comment type="caution">
    <text evidence="1">The sequence shown here is derived from an EMBL/GenBank/DDBJ whole genome shotgun (WGS) entry which is preliminary data.</text>
</comment>
<proteinExistence type="predicted"/>
<evidence type="ECO:0000313" key="1">
    <source>
        <dbReference type="EMBL" id="PIK81910.1"/>
    </source>
</evidence>
<dbReference type="InterPro" id="IPR036396">
    <property type="entry name" value="Cyt_P450_sf"/>
</dbReference>
<dbReference type="GO" id="GO:0020037">
    <property type="term" value="F:heme binding"/>
    <property type="evidence" value="ECO:0007669"/>
    <property type="project" value="InterPro"/>
</dbReference>
<reference evidence="1 2" key="1">
    <citation type="submission" date="2017-07" db="EMBL/GenBank/DDBJ databases">
        <title>Raoultella ornithinolytica strain HH3 draft genome.</title>
        <authorList>
            <person name="Duceppe M.-O."/>
            <person name="Huang H."/>
            <person name="Phipps-Todd B."/>
        </authorList>
    </citation>
    <scope>NUCLEOTIDE SEQUENCE [LARGE SCALE GENOMIC DNA]</scope>
    <source>
        <strain evidence="1 2">HH3</strain>
    </source>
</reference>
<name>A0A855EU74_RAOOR</name>
<dbReference type="AlphaFoldDB" id="A0A855EU74"/>
<dbReference type="Proteomes" id="UP000229713">
    <property type="component" value="Unassembled WGS sequence"/>
</dbReference>
<protein>
    <submittedName>
        <fullName evidence="1">Uncharacterized protein</fullName>
    </submittedName>
</protein>
<dbReference type="GO" id="GO:0004497">
    <property type="term" value="F:monooxygenase activity"/>
    <property type="evidence" value="ECO:0007669"/>
    <property type="project" value="InterPro"/>
</dbReference>
<accession>A0A855EU74</accession>
<gene>
    <name evidence="1" type="ORF">CFY86_21345</name>
</gene>
<evidence type="ECO:0000313" key="2">
    <source>
        <dbReference type="Proteomes" id="UP000229713"/>
    </source>
</evidence>
<dbReference type="EMBL" id="NKYI01000029">
    <property type="protein sequence ID" value="PIK81910.1"/>
    <property type="molecule type" value="Genomic_DNA"/>
</dbReference>
<dbReference type="GO" id="GO:0016705">
    <property type="term" value="F:oxidoreductase activity, acting on paired donors, with incorporation or reduction of molecular oxygen"/>
    <property type="evidence" value="ECO:0007669"/>
    <property type="project" value="InterPro"/>
</dbReference>
<dbReference type="Gene3D" id="1.10.630.10">
    <property type="entry name" value="Cytochrome P450"/>
    <property type="match status" value="1"/>
</dbReference>
<dbReference type="GO" id="GO:0005506">
    <property type="term" value="F:iron ion binding"/>
    <property type="evidence" value="ECO:0007669"/>
    <property type="project" value="InterPro"/>
</dbReference>